<proteinExistence type="predicted"/>
<keyword evidence="1" id="KW-0472">Membrane</keyword>
<feature type="transmembrane region" description="Helical" evidence="1">
    <location>
        <begin position="27"/>
        <end position="49"/>
    </location>
</feature>
<feature type="transmembrane region" description="Helical" evidence="1">
    <location>
        <begin position="61"/>
        <end position="80"/>
    </location>
</feature>
<evidence type="ECO:0000256" key="1">
    <source>
        <dbReference type="SAM" id="Phobius"/>
    </source>
</evidence>
<organism evidence="2 3">
    <name type="scientific">Clostridium grantii DSM 8605</name>
    <dbReference type="NCBI Taxonomy" id="1121316"/>
    <lineage>
        <taxon>Bacteria</taxon>
        <taxon>Bacillati</taxon>
        <taxon>Bacillota</taxon>
        <taxon>Clostridia</taxon>
        <taxon>Eubacteriales</taxon>
        <taxon>Clostridiaceae</taxon>
        <taxon>Clostridium</taxon>
    </lineage>
</organism>
<evidence type="ECO:0000313" key="2">
    <source>
        <dbReference type="EMBL" id="SHH66379.1"/>
    </source>
</evidence>
<keyword evidence="1" id="KW-1133">Transmembrane helix</keyword>
<dbReference type="OrthoDB" id="1911313at2"/>
<dbReference type="RefSeq" id="WP_143160511.1">
    <property type="nucleotide sequence ID" value="NZ_FQXM01000009.1"/>
</dbReference>
<feature type="transmembrane region" description="Helical" evidence="1">
    <location>
        <begin position="159"/>
        <end position="178"/>
    </location>
</feature>
<keyword evidence="1" id="KW-0812">Transmembrane</keyword>
<dbReference type="AlphaFoldDB" id="A0A1M5UTR5"/>
<dbReference type="Proteomes" id="UP000184447">
    <property type="component" value="Unassembled WGS sequence"/>
</dbReference>
<feature type="transmembrane region" description="Helical" evidence="1">
    <location>
        <begin position="185"/>
        <end position="206"/>
    </location>
</feature>
<reference evidence="2 3" key="1">
    <citation type="submission" date="2016-11" db="EMBL/GenBank/DDBJ databases">
        <authorList>
            <person name="Jaros S."/>
            <person name="Januszkiewicz K."/>
            <person name="Wedrychowicz H."/>
        </authorList>
    </citation>
    <scope>NUCLEOTIDE SEQUENCE [LARGE SCALE GENOMIC DNA]</scope>
    <source>
        <strain evidence="2 3">DSM 8605</strain>
    </source>
</reference>
<feature type="transmembrane region" description="Helical" evidence="1">
    <location>
        <begin position="101"/>
        <end position="134"/>
    </location>
</feature>
<name>A0A1M5UTR5_9CLOT</name>
<accession>A0A1M5UTR5</accession>
<keyword evidence="3" id="KW-1185">Reference proteome</keyword>
<sequence length="254" mass="29069">MIKKIFEYQRLLLNSLSMNRVENYNPFKFFVGTVIFFIMIYMNIIIFGGNAEPTISFLKPTSLFIILPVVSVWQINMIFYDKERLFELAPVNRKFTVLNVFLFASLLVLTIYVIFIAFGYIVIGIIIGIVYLFFPENVDFNFAEEVIVNQVINTVKADILMFILLLIILFVGTAIVFINDKKIRMLSYLCGSIISYGFLVVLKFKMPILLNTGKVVFMESFSIMPQANIILVISAIIGIILCVSSVVFANKMYT</sequence>
<evidence type="ECO:0008006" key="4">
    <source>
        <dbReference type="Google" id="ProtNLM"/>
    </source>
</evidence>
<feature type="transmembrane region" description="Helical" evidence="1">
    <location>
        <begin position="226"/>
        <end position="249"/>
    </location>
</feature>
<dbReference type="EMBL" id="FQXM01000009">
    <property type="protein sequence ID" value="SHH66379.1"/>
    <property type="molecule type" value="Genomic_DNA"/>
</dbReference>
<gene>
    <name evidence="2" type="ORF">SAMN02745207_01895</name>
</gene>
<dbReference type="STRING" id="1121316.SAMN02745207_01895"/>
<protein>
    <recommendedName>
        <fullName evidence="4">ABC-2 family transporter protein</fullName>
    </recommendedName>
</protein>
<evidence type="ECO:0000313" key="3">
    <source>
        <dbReference type="Proteomes" id="UP000184447"/>
    </source>
</evidence>